<proteinExistence type="predicted"/>
<comment type="caution">
    <text evidence="2">The sequence shown here is derived from an EMBL/GenBank/DDBJ whole genome shotgun (WGS) entry which is preliminary data.</text>
</comment>
<dbReference type="InterPro" id="IPR016047">
    <property type="entry name" value="M23ase_b-sheet_dom"/>
</dbReference>
<dbReference type="CDD" id="cd12797">
    <property type="entry name" value="M23_peptidase"/>
    <property type="match status" value="1"/>
</dbReference>
<dbReference type="AlphaFoldDB" id="A0A081D6T2"/>
<organism evidence="2 3">
    <name type="scientific">Nonlabens ulvanivorans</name>
    <name type="common">Persicivirga ulvanivorans</name>
    <dbReference type="NCBI Taxonomy" id="906888"/>
    <lineage>
        <taxon>Bacteria</taxon>
        <taxon>Pseudomonadati</taxon>
        <taxon>Bacteroidota</taxon>
        <taxon>Flavobacteriia</taxon>
        <taxon>Flavobacteriales</taxon>
        <taxon>Flavobacteriaceae</taxon>
        <taxon>Nonlabens</taxon>
    </lineage>
</organism>
<evidence type="ECO:0000259" key="1">
    <source>
        <dbReference type="Pfam" id="PF01551"/>
    </source>
</evidence>
<dbReference type="Gene3D" id="2.70.70.10">
    <property type="entry name" value="Glucose Permease (Domain IIA)"/>
    <property type="match status" value="1"/>
</dbReference>
<gene>
    <name evidence="2" type="ORF">JCM19296_206</name>
</gene>
<reference evidence="2 3" key="1">
    <citation type="journal article" date="2014" name="Genome Announc.">
        <title>Draft Genome Sequences of Marine Flavobacterium Nonlabens Strains NR17, NR24, NR27, NR32, NR33, and Ara13.</title>
        <authorList>
            <person name="Nakanishi M."/>
            <person name="Meirelles P."/>
            <person name="Suzuki R."/>
            <person name="Takatani N."/>
            <person name="Mino S."/>
            <person name="Suda W."/>
            <person name="Oshima K."/>
            <person name="Hattori M."/>
            <person name="Ohkuma M."/>
            <person name="Hosokawa M."/>
            <person name="Miyashita K."/>
            <person name="Thompson F.L."/>
            <person name="Niwa A."/>
            <person name="Sawabe T."/>
            <person name="Sawabe T."/>
        </authorList>
    </citation>
    <scope>NUCLEOTIDE SEQUENCE [LARGE SCALE GENOMIC DNA]</scope>
    <source>
        <strain evidence="3">JCM19296</strain>
    </source>
</reference>
<evidence type="ECO:0000313" key="2">
    <source>
        <dbReference type="EMBL" id="GAK74628.1"/>
    </source>
</evidence>
<accession>A0A081D6T2</accession>
<feature type="domain" description="M23ase beta-sheet core" evidence="1">
    <location>
        <begin position="13"/>
        <end position="71"/>
    </location>
</feature>
<name>A0A081D6T2_NONUL</name>
<evidence type="ECO:0000313" key="3">
    <source>
        <dbReference type="Proteomes" id="UP000028980"/>
    </source>
</evidence>
<dbReference type="SUPFAM" id="SSF51261">
    <property type="entry name" value="Duplicated hybrid motif"/>
    <property type="match status" value="1"/>
</dbReference>
<dbReference type="Proteomes" id="UP000028980">
    <property type="component" value="Unassembled WGS sequence"/>
</dbReference>
<sequence length="78" mass="8699">MVRVQKAANGILSVYIRHGNYTSVYGNLKSVVVQKGDQIKTQDIIGTVFTDNSGVTELRFVLMEDSHTVDPAGWLLRF</sequence>
<dbReference type="GO" id="GO:0016787">
    <property type="term" value="F:hydrolase activity"/>
    <property type="evidence" value="ECO:0007669"/>
    <property type="project" value="UniProtKB-KW"/>
</dbReference>
<keyword evidence="2" id="KW-0378">Hydrolase</keyword>
<dbReference type="EMBL" id="BBLG01000001">
    <property type="protein sequence ID" value="GAK74628.1"/>
    <property type="molecule type" value="Genomic_DNA"/>
</dbReference>
<dbReference type="Pfam" id="PF01551">
    <property type="entry name" value="Peptidase_M23"/>
    <property type="match status" value="1"/>
</dbReference>
<dbReference type="InterPro" id="IPR011055">
    <property type="entry name" value="Dup_hybrid_motif"/>
</dbReference>
<protein>
    <submittedName>
        <fullName evidence="2">Periplasmic septal ring factor with mureinhydrolase activity EnvC/YibP</fullName>
    </submittedName>
</protein>